<evidence type="ECO:0000256" key="2">
    <source>
        <dbReference type="SAM" id="MobiDB-lite"/>
    </source>
</evidence>
<keyword evidence="4" id="KW-1185">Reference proteome</keyword>
<feature type="region of interest" description="Disordered" evidence="2">
    <location>
        <begin position="161"/>
        <end position="230"/>
    </location>
</feature>
<evidence type="ECO:0000256" key="1">
    <source>
        <dbReference type="RuleBase" id="RU362006"/>
    </source>
</evidence>
<keyword evidence="1" id="KW-0472">Membrane</keyword>
<comment type="similarity">
    <text evidence="1">Belongs to the DP1 family.</text>
</comment>
<sequence length="248" mass="26358">MFLGTFVARLVMSVVGYLYPAYSCYIALQELNAERMVLWCKFWCIMGCLSAAMPIVDIFLFWFPFYNEMKLVFVVFLWYPGKHAGLCLKGTDYVWGSYVEPYMAAHREVFDQTVAASQGWLTSVFGQQAAWVASAAQAKAMAALTGLTGYQLVAPAGAGPPKPGAAAGHRQNPAAAAGSERSVHGQTYGSGEAASQAATASSSARPSEGAEVGAAATWAAAPQASPPAKHAGRIAPLQDLIDSVWSFD</sequence>
<feature type="transmembrane region" description="Helical" evidence="1">
    <location>
        <begin position="40"/>
        <end position="63"/>
    </location>
</feature>
<dbReference type="RefSeq" id="XP_011401249.1">
    <property type="nucleotide sequence ID" value="XM_011402947.1"/>
</dbReference>
<evidence type="ECO:0000313" key="4">
    <source>
        <dbReference type="Proteomes" id="UP000028924"/>
    </source>
</evidence>
<feature type="compositionally biased region" description="Low complexity" evidence="2">
    <location>
        <begin position="190"/>
        <end position="229"/>
    </location>
</feature>
<name>A0A087SR82_AUXPR</name>
<dbReference type="EMBL" id="KL662165">
    <property type="protein sequence ID" value="KFM28236.1"/>
    <property type="molecule type" value="Genomic_DNA"/>
</dbReference>
<dbReference type="GeneID" id="23618394"/>
<comment type="subcellular location">
    <subcellularLocation>
        <location evidence="1">Membrane</location>
        <topology evidence="1">Multi-pass membrane protein</topology>
    </subcellularLocation>
</comment>
<dbReference type="KEGG" id="apro:F751_7003"/>
<dbReference type="Proteomes" id="UP000028924">
    <property type="component" value="Unassembled WGS sequence"/>
</dbReference>
<protein>
    <recommendedName>
        <fullName evidence="1">HVA22-like protein</fullName>
    </recommendedName>
</protein>
<dbReference type="AlphaFoldDB" id="A0A087SR82"/>
<accession>A0A087SR82</accession>
<keyword evidence="1" id="KW-0812">Transmembrane</keyword>
<dbReference type="eggNOG" id="KOG1726">
    <property type="taxonomic scope" value="Eukaryota"/>
</dbReference>
<feature type="transmembrane region" description="Helical" evidence="1">
    <location>
        <begin position="6"/>
        <end position="28"/>
    </location>
</feature>
<dbReference type="PANTHER" id="PTHR12300:SF117">
    <property type="entry name" value="LP05237P-RELATED"/>
    <property type="match status" value="1"/>
</dbReference>
<evidence type="ECO:0000313" key="3">
    <source>
        <dbReference type="EMBL" id="KFM28236.1"/>
    </source>
</evidence>
<dbReference type="InterPro" id="IPR004345">
    <property type="entry name" value="TB2_DP1_HVA22"/>
</dbReference>
<dbReference type="PANTHER" id="PTHR12300">
    <property type="entry name" value="HVA22-LIKE PROTEINS"/>
    <property type="match status" value="1"/>
</dbReference>
<dbReference type="Pfam" id="PF03134">
    <property type="entry name" value="TB2_DP1_HVA22"/>
    <property type="match status" value="1"/>
</dbReference>
<gene>
    <name evidence="3" type="ORF">F751_7003</name>
</gene>
<organism evidence="3 4">
    <name type="scientific">Auxenochlorella protothecoides</name>
    <name type="common">Green microalga</name>
    <name type="synonym">Chlorella protothecoides</name>
    <dbReference type="NCBI Taxonomy" id="3075"/>
    <lineage>
        <taxon>Eukaryota</taxon>
        <taxon>Viridiplantae</taxon>
        <taxon>Chlorophyta</taxon>
        <taxon>core chlorophytes</taxon>
        <taxon>Trebouxiophyceae</taxon>
        <taxon>Chlorellales</taxon>
        <taxon>Chlorellaceae</taxon>
        <taxon>Auxenochlorella</taxon>
    </lineage>
</organism>
<dbReference type="GO" id="GO:0016020">
    <property type="term" value="C:membrane"/>
    <property type="evidence" value="ECO:0007669"/>
    <property type="project" value="UniProtKB-SubCell"/>
</dbReference>
<proteinExistence type="inferred from homology"/>
<reference evidence="3 4" key="1">
    <citation type="journal article" date="2014" name="BMC Genomics">
        <title>Oil accumulation mechanisms of the oleaginous microalga Chlorella protothecoides revealed through its genome, transcriptomes, and proteomes.</title>
        <authorList>
            <person name="Gao C."/>
            <person name="Wang Y."/>
            <person name="Shen Y."/>
            <person name="Yan D."/>
            <person name="He X."/>
            <person name="Dai J."/>
            <person name="Wu Q."/>
        </authorList>
    </citation>
    <scope>NUCLEOTIDE SEQUENCE [LARGE SCALE GENOMIC DNA]</scope>
    <source>
        <strain evidence="3 4">0710</strain>
    </source>
</reference>
<dbReference type="OrthoDB" id="434647at2759"/>
<dbReference type="STRING" id="3075.A0A087SR82"/>
<keyword evidence="1" id="KW-1133">Transmembrane helix</keyword>